<organism evidence="1 2">
    <name type="scientific">Austropuccinia psidii MF-1</name>
    <dbReference type="NCBI Taxonomy" id="1389203"/>
    <lineage>
        <taxon>Eukaryota</taxon>
        <taxon>Fungi</taxon>
        <taxon>Dikarya</taxon>
        <taxon>Basidiomycota</taxon>
        <taxon>Pucciniomycotina</taxon>
        <taxon>Pucciniomycetes</taxon>
        <taxon>Pucciniales</taxon>
        <taxon>Sphaerophragmiaceae</taxon>
        <taxon>Austropuccinia</taxon>
    </lineage>
</organism>
<reference evidence="1" key="1">
    <citation type="submission" date="2021-03" db="EMBL/GenBank/DDBJ databases">
        <title>Draft genome sequence of rust myrtle Austropuccinia psidii MF-1, a brazilian biotype.</title>
        <authorList>
            <person name="Quecine M.C."/>
            <person name="Pachon D.M.R."/>
            <person name="Bonatelli M.L."/>
            <person name="Correr F.H."/>
            <person name="Franceschini L.M."/>
            <person name="Leite T.F."/>
            <person name="Margarido G.R.A."/>
            <person name="Almeida C.A."/>
            <person name="Ferrarezi J.A."/>
            <person name="Labate C.A."/>
        </authorList>
    </citation>
    <scope>NUCLEOTIDE SEQUENCE</scope>
    <source>
        <strain evidence="1">MF-1</strain>
    </source>
</reference>
<proteinExistence type="predicted"/>
<dbReference type="EMBL" id="AVOT02003116">
    <property type="protein sequence ID" value="MBW0472529.1"/>
    <property type="molecule type" value="Genomic_DNA"/>
</dbReference>
<keyword evidence="2" id="KW-1185">Reference proteome</keyword>
<name>A0A9Q3BUB7_9BASI</name>
<dbReference type="OrthoDB" id="3253623at2759"/>
<protein>
    <submittedName>
        <fullName evidence="1">Uncharacterized protein</fullName>
    </submittedName>
</protein>
<evidence type="ECO:0000313" key="2">
    <source>
        <dbReference type="Proteomes" id="UP000765509"/>
    </source>
</evidence>
<evidence type="ECO:0000313" key="1">
    <source>
        <dbReference type="EMBL" id="MBW0472529.1"/>
    </source>
</evidence>
<dbReference type="Proteomes" id="UP000765509">
    <property type="component" value="Unassembled WGS sequence"/>
</dbReference>
<gene>
    <name evidence="1" type="ORF">O181_012244</name>
</gene>
<sequence length="149" mass="17281">MWLQLDCVLSQQNSQKAHDRVITILDRIYQHHQIESTLKESIPHDIRTIVKKLQLNISFEQYICFSECYYLYDAELAPDECSSKSSPSSQPCGTDVFHSGWTLPDPQAKVFSKYFKSFSQKWSYGKILPNNKPLPRISKSKFVTQSLTE</sequence>
<comment type="caution">
    <text evidence="1">The sequence shown here is derived from an EMBL/GenBank/DDBJ whole genome shotgun (WGS) entry which is preliminary data.</text>
</comment>
<accession>A0A9Q3BUB7</accession>
<dbReference type="AlphaFoldDB" id="A0A9Q3BUB7"/>